<sequence>MAITDKMVKNGRLSVKIQAFWTRFYGQMVQKDGFVRKSSS</sequence>
<reference evidence="1 2" key="1">
    <citation type="journal article" date="2011" name="J. Bacteriol.">
        <title>Genome Sequence of Lactobacillus ruminis SPM0211, Isolated from a Fecal Sample from a Healthy Korean.</title>
        <authorList>
            <person name="Lee S."/>
            <person name="Cho Y.J."/>
            <person name="Lee A.H."/>
            <person name="Chun J."/>
            <person name="Ha N.J."/>
            <person name="Ko G."/>
        </authorList>
    </citation>
    <scope>NUCLEOTIDE SEQUENCE [LARGE SCALE GENOMIC DNA]</scope>
    <source>
        <strain evidence="1 2">SPM0211</strain>
    </source>
</reference>
<protein>
    <submittedName>
        <fullName evidence="1">Uncharacterized protein</fullName>
    </submittedName>
</protein>
<name>F7R0Y6_9LACO</name>
<proteinExistence type="predicted"/>
<gene>
    <name evidence="1" type="ORF">LRU_01347</name>
</gene>
<dbReference type="Proteomes" id="UP000002971">
    <property type="component" value="Unassembled WGS sequence"/>
</dbReference>
<comment type="caution">
    <text evidence="1">The sequence shown here is derived from an EMBL/GenBank/DDBJ whole genome shotgun (WGS) entry which is preliminary data.</text>
</comment>
<accession>F7R0Y6</accession>
<dbReference type="EMBL" id="AFOJ01000006">
    <property type="protein sequence ID" value="EGM51035.1"/>
    <property type="molecule type" value="Genomic_DNA"/>
</dbReference>
<organism evidence="1 2">
    <name type="scientific">Ligilactobacillus ruminis SPM0211</name>
    <dbReference type="NCBI Taxonomy" id="1040964"/>
    <lineage>
        <taxon>Bacteria</taxon>
        <taxon>Bacillati</taxon>
        <taxon>Bacillota</taxon>
        <taxon>Bacilli</taxon>
        <taxon>Lactobacillales</taxon>
        <taxon>Lactobacillaceae</taxon>
        <taxon>Ligilactobacillus</taxon>
    </lineage>
</organism>
<dbReference type="AlphaFoldDB" id="F7R0Y6"/>
<evidence type="ECO:0000313" key="2">
    <source>
        <dbReference type="Proteomes" id="UP000002971"/>
    </source>
</evidence>
<evidence type="ECO:0000313" key="1">
    <source>
        <dbReference type="EMBL" id="EGM51035.1"/>
    </source>
</evidence>